<name>A0AAD2FIS0_9STRA</name>
<evidence type="ECO:0000256" key="1">
    <source>
        <dbReference type="ARBA" id="ARBA00004127"/>
    </source>
</evidence>
<dbReference type="GO" id="GO:0005637">
    <property type="term" value="C:nuclear inner membrane"/>
    <property type="evidence" value="ECO:0007669"/>
    <property type="project" value="TreeGrafter"/>
</dbReference>
<evidence type="ECO:0000313" key="13">
    <source>
        <dbReference type="Proteomes" id="UP001295423"/>
    </source>
</evidence>
<protein>
    <recommendedName>
        <fullName evidence="14">Transmembrane protein</fullName>
    </recommendedName>
</protein>
<dbReference type="GO" id="GO:0005789">
    <property type="term" value="C:endoplasmic reticulum membrane"/>
    <property type="evidence" value="ECO:0007669"/>
    <property type="project" value="UniProtKB-SubCell"/>
</dbReference>
<feature type="transmembrane region" description="Helical" evidence="11">
    <location>
        <begin position="352"/>
        <end position="379"/>
    </location>
</feature>
<evidence type="ECO:0000256" key="7">
    <source>
        <dbReference type="ARBA" id="ARBA00022989"/>
    </source>
</evidence>
<feature type="transmembrane region" description="Helical" evidence="11">
    <location>
        <begin position="32"/>
        <end position="52"/>
    </location>
</feature>
<keyword evidence="5 11" id="KW-0812">Transmembrane</keyword>
<evidence type="ECO:0000256" key="3">
    <source>
        <dbReference type="ARBA" id="ARBA00004586"/>
    </source>
</evidence>
<keyword evidence="7 11" id="KW-1133">Transmembrane helix</keyword>
<feature type="compositionally biased region" description="Pro residues" evidence="10">
    <location>
        <begin position="484"/>
        <end position="500"/>
    </location>
</feature>
<dbReference type="PANTHER" id="PTHR13416:SF2">
    <property type="entry name" value="TRANSMEMBRANE PROTEIN 43"/>
    <property type="match status" value="1"/>
</dbReference>
<evidence type="ECO:0000256" key="10">
    <source>
        <dbReference type="SAM" id="MobiDB-lite"/>
    </source>
</evidence>
<feature type="compositionally biased region" description="Low complexity" evidence="10">
    <location>
        <begin position="457"/>
        <end position="469"/>
    </location>
</feature>
<evidence type="ECO:0000256" key="4">
    <source>
        <dbReference type="ARBA" id="ARBA00006627"/>
    </source>
</evidence>
<keyword evidence="13" id="KW-1185">Reference proteome</keyword>
<evidence type="ECO:0000256" key="8">
    <source>
        <dbReference type="ARBA" id="ARBA00023136"/>
    </source>
</evidence>
<organism evidence="12 13">
    <name type="scientific">Cylindrotheca closterium</name>
    <dbReference type="NCBI Taxonomy" id="2856"/>
    <lineage>
        <taxon>Eukaryota</taxon>
        <taxon>Sar</taxon>
        <taxon>Stramenopiles</taxon>
        <taxon>Ochrophyta</taxon>
        <taxon>Bacillariophyta</taxon>
        <taxon>Bacillariophyceae</taxon>
        <taxon>Bacillariophycidae</taxon>
        <taxon>Bacillariales</taxon>
        <taxon>Bacillariaceae</taxon>
        <taxon>Cylindrotheca</taxon>
    </lineage>
</organism>
<dbReference type="PANTHER" id="PTHR13416">
    <property type="match status" value="1"/>
</dbReference>
<evidence type="ECO:0000256" key="5">
    <source>
        <dbReference type="ARBA" id="ARBA00022692"/>
    </source>
</evidence>
<dbReference type="InterPro" id="IPR012430">
    <property type="entry name" value="TMEM43_fam"/>
</dbReference>
<evidence type="ECO:0000256" key="2">
    <source>
        <dbReference type="ARBA" id="ARBA00004259"/>
    </source>
</evidence>
<keyword evidence="9" id="KW-0539">Nucleus</keyword>
<proteinExistence type="inferred from homology"/>
<gene>
    <name evidence="12" type="ORF">CYCCA115_LOCUS7751</name>
</gene>
<dbReference type="Proteomes" id="UP001295423">
    <property type="component" value="Unassembled WGS sequence"/>
</dbReference>
<evidence type="ECO:0000256" key="11">
    <source>
        <dbReference type="SAM" id="Phobius"/>
    </source>
</evidence>
<dbReference type="GO" id="GO:0071763">
    <property type="term" value="P:nuclear membrane organization"/>
    <property type="evidence" value="ECO:0007669"/>
    <property type="project" value="TreeGrafter"/>
</dbReference>
<dbReference type="AlphaFoldDB" id="A0AAD2FIS0"/>
<feature type="compositionally biased region" description="Polar residues" evidence="10">
    <location>
        <begin position="427"/>
        <end position="436"/>
    </location>
</feature>
<keyword evidence="8 11" id="KW-0472">Membrane</keyword>
<evidence type="ECO:0008006" key="14">
    <source>
        <dbReference type="Google" id="ProtNLM"/>
    </source>
</evidence>
<evidence type="ECO:0000256" key="6">
    <source>
        <dbReference type="ARBA" id="ARBA00022824"/>
    </source>
</evidence>
<evidence type="ECO:0000313" key="12">
    <source>
        <dbReference type="EMBL" id="CAJ1942046.1"/>
    </source>
</evidence>
<dbReference type="GO" id="GO:0006629">
    <property type="term" value="P:lipid metabolic process"/>
    <property type="evidence" value="ECO:0007669"/>
    <property type="project" value="TreeGrafter"/>
</dbReference>
<reference evidence="12" key="1">
    <citation type="submission" date="2023-08" db="EMBL/GenBank/DDBJ databases">
        <authorList>
            <person name="Audoor S."/>
            <person name="Bilcke G."/>
        </authorList>
    </citation>
    <scope>NUCLEOTIDE SEQUENCE</scope>
</reference>
<feature type="region of interest" description="Disordered" evidence="10">
    <location>
        <begin position="411"/>
        <end position="512"/>
    </location>
</feature>
<keyword evidence="6" id="KW-0256">Endoplasmic reticulum</keyword>
<dbReference type="EMBL" id="CAKOGP040001112">
    <property type="protein sequence ID" value="CAJ1942046.1"/>
    <property type="molecule type" value="Genomic_DNA"/>
</dbReference>
<comment type="subcellular location">
    <subcellularLocation>
        <location evidence="1">Endomembrane system</location>
        <topology evidence="1">Multi-pass membrane protein</topology>
    </subcellularLocation>
    <subcellularLocation>
        <location evidence="3">Endoplasmic reticulum membrane</location>
    </subcellularLocation>
    <subcellularLocation>
        <location evidence="2">Nucleus envelope</location>
    </subcellularLocation>
</comment>
<sequence>MSDGDFDDGGGGGFGGYTETTNQSYFDRMQNACAGVCIGFLLFFGSWGVLFWNEGRAVRRQEDLDEGRGIVKQVGLTSINATIDKSLDNQLVYVSGLVDGGDAVIYDDLFKINVTNATNAAIKYERNVQVYQWEERSSTRTEKTSGGGTRKITTYSYEKVWKSNLVSSSSFKEAVTPPNPTSYLVTSAFLASDDIGLGPFGLAGDITSQISWETPWYDAPVDLSLLNFTGYTSSFSGGQVRFRKASGFDSIGDHIVDFTIVLPDDISVVARQGTNGQLEPYITEGDRELLLFSRGIRTSDELFDQAEEDNNTLTWILRLAGFIAMVVGVCLILQPIATAFDVLPFCGDALEGCIGGCIIPCIALVISIPFTLLIISIAWIFYRPYFAIGSIVMIGLLGLFYVKYLKPKLSKPPPQQQQQQHNPETKPPNQGYNENYGQPEATAEPMGYEQHNKVAEPVGYGQPVGYQQQNKVEEQVPFGQALDNPPPATNPGFSPPPAYPAPTNTGGGYVPP</sequence>
<accession>A0AAD2FIS0</accession>
<comment type="similarity">
    <text evidence="4">Belongs to the TMEM43 family.</text>
</comment>
<comment type="caution">
    <text evidence="12">The sequence shown here is derived from an EMBL/GenBank/DDBJ whole genome shotgun (WGS) entry which is preliminary data.</text>
</comment>
<evidence type="ECO:0000256" key="9">
    <source>
        <dbReference type="ARBA" id="ARBA00023242"/>
    </source>
</evidence>
<feature type="transmembrane region" description="Helical" evidence="11">
    <location>
        <begin position="385"/>
        <end position="402"/>
    </location>
</feature>
<feature type="transmembrane region" description="Helical" evidence="11">
    <location>
        <begin position="315"/>
        <end position="340"/>
    </location>
</feature>
<dbReference type="Pfam" id="PF07787">
    <property type="entry name" value="TMEM43"/>
    <property type="match status" value="1"/>
</dbReference>